<feature type="transmembrane region" description="Helical" evidence="6">
    <location>
        <begin position="113"/>
        <end position="138"/>
    </location>
</feature>
<keyword evidence="3 6" id="KW-0812">Transmembrane</keyword>
<dbReference type="RefSeq" id="WP_058930273.1">
    <property type="nucleotide sequence ID" value="NZ_CP013747.1"/>
</dbReference>
<feature type="transmembrane region" description="Helical" evidence="6">
    <location>
        <begin position="6"/>
        <end position="29"/>
    </location>
</feature>
<dbReference type="GO" id="GO:0015171">
    <property type="term" value="F:amino acid transmembrane transporter activity"/>
    <property type="evidence" value="ECO:0007669"/>
    <property type="project" value="TreeGrafter"/>
</dbReference>
<feature type="transmembrane region" description="Helical" evidence="6">
    <location>
        <begin position="186"/>
        <end position="206"/>
    </location>
</feature>
<accession>A0A0U3Q9Y6</accession>
<dbReference type="PIRSF" id="PIRSF006324">
    <property type="entry name" value="LeuE"/>
    <property type="match status" value="1"/>
</dbReference>
<evidence type="ECO:0000256" key="1">
    <source>
        <dbReference type="ARBA" id="ARBA00004651"/>
    </source>
</evidence>
<dbReference type="AlphaFoldDB" id="A0A0U3Q9Y6"/>
<dbReference type="STRING" id="121292.AU252_08105"/>
<feature type="transmembrane region" description="Helical" evidence="6">
    <location>
        <begin position="150"/>
        <end position="174"/>
    </location>
</feature>
<proteinExistence type="predicted"/>
<dbReference type="KEGG" id="psul:AU252_08105"/>
<dbReference type="Pfam" id="PF01810">
    <property type="entry name" value="LysE"/>
    <property type="match status" value="1"/>
</dbReference>
<gene>
    <name evidence="7" type="ORF">AU252_08105</name>
</gene>
<dbReference type="PANTHER" id="PTHR30086:SF20">
    <property type="entry name" value="ARGININE EXPORTER PROTEIN ARGO-RELATED"/>
    <property type="match status" value="1"/>
</dbReference>
<keyword evidence="2" id="KW-1003">Cell membrane</keyword>
<evidence type="ECO:0000313" key="7">
    <source>
        <dbReference type="EMBL" id="ALV41117.1"/>
    </source>
</evidence>
<dbReference type="PANTHER" id="PTHR30086">
    <property type="entry name" value="ARGININE EXPORTER PROTEIN ARGO"/>
    <property type="match status" value="1"/>
</dbReference>
<comment type="subcellular location">
    <subcellularLocation>
        <location evidence="1">Cell membrane</location>
        <topology evidence="1">Multi-pass membrane protein</topology>
    </subcellularLocation>
</comment>
<organism evidence="7">
    <name type="scientific">Pseudarthrobacter sulfonivorans</name>
    <dbReference type="NCBI Taxonomy" id="121292"/>
    <lineage>
        <taxon>Bacteria</taxon>
        <taxon>Bacillati</taxon>
        <taxon>Actinomycetota</taxon>
        <taxon>Actinomycetes</taxon>
        <taxon>Micrococcales</taxon>
        <taxon>Micrococcaceae</taxon>
        <taxon>Pseudarthrobacter</taxon>
    </lineage>
</organism>
<evidence type="ECO:0000256" key="2">
    <source>
        <dbReference type="ARBA" id="ARBA00022475"/>
    </source>
</evidence>
<evidence type="ECO:0000256" key="6">
    <source>
        <dbReference type="SAM" id="Phobius"/>
    </source>
</evidence>
<dbReference type="GO" id="GO:0005886">
    <property type="term" value="C:plasma membrane"/>
    <property type="evidence" value="ECO:0007669"/>
    <property type="project" value="UniProtKB-SubCell"/>
</dbReference>
<name>A0A0U3Q9Y6_9MICC</name>
<dbReference type="InterPro" id="IPR001123">
    <property type="entry name" value="LeuE-type"/>
</dbReference>
<protein>
    <submittedName>
        <fullName evidence="7">Lysine transporter LysE</fullName>
    </submittedName>
</protein>
<evidence type="ECO:0000256" key="3">
    <source>
        <dbReference type="ARBA" id="ARBA00022692"/>
    </source>
</evidence>
<dbReference type="Proteomes" id="UP000065151">
    <property type="component" value="Chromosome"/>
</dbReference>
<evidence type="ECO:0000256" key="4">
    <source>
        <dbReference type="ARBA" id="ARBA00022989"/>
    </source>
</evidence>
<evidence type="ECO:0000313" key="8">
    <source>
        <dbReference type="Proteomes" id="UP000065151"/>
    </source>
</evidence>
<sequence>MVPLSNLLAFALASVVLIAVPGPSVLFVIGRSLALGWKGGVLTVLGNATGQLVQVAAVALGVGIIVAQSVVLFSVVKLAGAAYLVYLGIKAIRNRRHNSFADRQPVASSPRRLVAEGLVVGITNPKSVVFFVAVLPQFVDYPSGAIPFQLALLGAVFLLIAIVSDSLWAVAAGSARQWFARSPRRVSAVEATGGALMIGLGGTLALTGSKS</sequence>
<dbReference type="EMBL" id="CP013747">
    <property type="protein sequence ID" value="ALV41117.1"/>
    <property type="molecule type" value="Genomic_DNA"/>
</dbReference>
<evidence type="ECO:0000256" key="5">
    <source>
        <dbReference type="ARBA" id="ARBA00023136"/>
    </source>
</evidence>
<reference evidence="7 8" key="1">
    <citation type="submission" date="2015-12" db="EMBL/GenBank/DDBJ databases">
        <authorList>
            <person name="Shamseldin A."/>
            <person name="Moawad H."/>
            <person name="Abd El-Rahim W.M."/>
            <person name="Sadowsky M.J."/>
        </authorList>
    </citation>
    <scope>NUCLEOTIDE SEQUENCE [LARGE SCALE GENOMIC DNA]</scope>
    <source>
        <strain evidence="7 8">Ar51</strain>
    </source>
</reference>
<keyword evidence="5 6" id="KW-0472">Membrane</keyword>
<keyword evidence="4 6" id="KW-1133">Transmembrane helix</keyword>
<feature type="transmembrane region" description="Helical" evidence="6">
    <location>
        <begin position="71"/>
        <end position="92"/>
    </location>
</feature>